<keyword evidence="4" id="KW-1185">Reference proteome</keyword>
<evidence type="ECO:0000313" key="4">
    <source>
        <dbReference type="Proteomes" id="UP000054928"/>
    </source>
</evidence>
<name>A0A0P1ACE6_PLAHL</name>
<feature type="compositionally biased region" description="Low complexity" evidence="1">
    <location>
        <begin position="155"/>
        <end position="167"/>
    </location>
</feature>
<dbReference type="OMA" id="INAMMAT"/>
<dbReference type="EMBL" id="CCYD01000322">
    <property type="protein sequence ID" value="CEG38517.1"/>
    <property type="molecule type" value="Genomic_DNA"/>
</dbReference>
<dbReference type="Proteomes" id="UP000054928">
    <property type="component" value="Unassembled WGS sequence"/>
</dbReference>
<dbReference type="Pfam" id="PF22936">
    <property type="entry name" value="Pol_BBD"/>
    <property type="match status" value="1"/>
</dbReference>
<feature type="region of interest" description="Disordered" evidence="1">
    <location>
        <begin position="139"/>
        <end position="196"/>
    </location>
</feature>
<sequence length="366" mass="41270">MNATSEATESMMTEGQKSIYLFHALPKSWKDDLRVWKGQRKYIPYGELKANIERKVREIRAEERYTRAKGTPESQTTKNERALVAQPNLTQSSGANVCTYCERPRHNIRHCRSLQKDLREGHVKAGTVLPANFMFRGGNLSHNHPYRQNNKRSNRGQSNRGGRNNRGYRGDCDRRDNRSDKGRAKDNSGDKRKEFTQERRDVGLIAVVATVHPVISLTAQATASPEPTWTIDSGCTRHVTHESQWFSTISASNGSITVGVKNQIPIEGIGKIELEVTDSKGTQRMLTLHDVLYAPELKFSLLSVPAAVKHDFRFSFDRKQCAVHTEPKFKINAMMATHADLYQFQAKPVMKHEALIATSGAKPLVV</sequence>
<dbReference type="OrthoDB" id="91303at2759"/>
<feature type="domain" description="Retrovirus-related Pol polyprotein from transposon TNT 1-94-like beta-barrel" evidence="2">
    <location>
        <begin position="229"/>
        <end position="311"/>
    </location>
</feature>
<dbReference type="STRING" id="4781.A0A0P1ACE6"/>
<dbReference type="InterPro" id="IPR054722">
    <property type="entry name" value="PolX-like_BBD"/>
</dbReference>
<organism evidence="3 4">
    <name type="scientific">Plasmopara halstedii</name>
    <name type="common">Downy mildew of sunflower</name>
    <dbReference type="NCBI Taxonomy" id="4781"/>
    <lineage>
        <taxon>Eukaryota</taxon>
        <taxon>Sar</taxon>
        <taxon>Stramenopiles</taxon>
        <taxon>Oomycota</taxon>
        <taxon>Peronosporomycetes</taxon>
        <taxon>Peronosporales</taxon>
        <taxon>Peronosporaceae</taxon>
        <taxon>Plasmopara</taxon>
    </lineage>
</organism>
<dbReference type="RefSeq" id="XP_024574886.1">
    <property type="nucleotide sequence ID" value="XM_024723962.1"/>
</dbReference>
<dbReference type="PANTHER" id="PTHR47592">
    <property type="entry name" value="PBF68 PROTEIN"/>
    <property type="match status" value="1"/>
</dbReference>
<dbReference type="AlphaFoldDB" id="A0A0P1ACE6"/>
<dbReference type="PANTHER" id="PTHR47592:SF27">
    <property type="entry name" value="OS08G0421700 PROTEIN"/>
    <property type="match status" value="1"/>
</dbReference>
<accession>A0A0P1ACE6</accession>
<dbReference type="GeneID" id="36403641"/>
<evidence type="ECO:0000259" key="2">
    <source>
        <dbReference type="Pfam" id="PF22936"/>
    </source>
</evidence>
<feature type="compositionally biased region" description="Basic and acidic residues" evidence="1">
    <location>
        <begin position="168"/>
        <end position="196"/>
    </location>
</feature>
<reference evidence="4" key="1">
    <citation type="submission" date="2014-09" db="EMBL/GenBank/DDBJ databases">
        <authorList>
            <person name="Sharma Rahul"/>
            <person name="Thines Marco"/>
        </authorList>
    </citation>
    <scope>NUCLEOTIDE SEQUENCE [LARGE SCALE GENOMIC DNA]</scope>
</reference>
<protein>
    <recommendedName>
        <fullName evidence="2">Retrovirus-related Pol polyprotein from transposon TNT 1-94-like beta-barrel domain-containing protein</fullName>
    </recommendedName>
</protein>
<evidence type="ECO:0000256" key="1">
    <source>
        <dbReference type="SAM" id="MobiDB-lite"/>
    </source>
</evidence>
<proteinExistence type="predicted"/>
<evidence type="ECO:0000313" key="3">
    <source>
        <dbReference type="EMBL" id="CEG38517.1"/>
    </source>
</evidence>